<reference evidence="1" key="1">
    <citation type="submission" date="2023-07" db="EMBL/GenBank/DDBJ databases">
        <title>Black Yeasts Isolated from many extreme environments.</title>
        <authorList>
            <person name="Coleine C."/>
            <person name="Stajich J.E."/>
            <person name="Selbmann L."/>
        </authorList>
    </citation>
    <scope>NUCLEOTIDE SEQUENCE</scope>
    <source>
        <strain evidence="1">CCFEE 5485</strain>
    </source>
</reference>
<protein>
    <submittedName>
        <fullName evidence="1">Uncharacterized protein</fullName>
    </submittedName>
</protein>
<gene>
    <name evidence="1" type="ORF">LTR78_000204</name>
</gene>
<organism evidence="1 2">
    <name type="scientific">Recurvomyces mirabilis</name>
    <dbReference type="NCBI Taxonomy" id="574656"/>
    <lineage>
        <taxon>Eukaryota</taxon>
        <taxon>Fungi</taxon>
        <taxon>Dikarya</taxon>
        <taxon>Ascomycota</taxon>
        <taxon>Pezizomycotina</taxon>
        <taxon>Dothideomycetes</taxon>
        <taxon>Dothideomycetidae</taxon>
        <taxon>Mycosphaerellales</taxon>
        <taxon>Teratosphaeriaceae</taxon>
        <taxon>Recurvomyces</taxon>
    </lineage>
</organism>
<keyword evidence="2" id="KW-1185">Reference proteome</keyword>
<sequence>MWRAVNRCTSAFVSPSPASRAPQRNLREPLRLIETVHIGVEVKIEDTAVVQVCKQIRSEALALMYTNCKVKLSIKPIYVDRITAWLKAQPASYFKKPSNLAVVFDRSITMAEQEKAILSMASLQGHQKISLKQRPASRLRKFVRALIGTGVAFDRIIMQNWRLNDMTRNEAEPFEMMFEGMRSRFRYGSERPAR</sequence>
<proteinExistence type="predicted"/>
<comment type="caution">
    <text evidence="1">The sequence shown here is derived from an EMBL/GenBank/DDBJ whole genome shotgun (WGS) entry which is preliminary data.</text>
</comment>
<accession>A0AAE0WXJ8</accession>
<evidence type="ECO:0000313" key="2">
    <source>
        <dbReference type="Proteomes" id="UP001274830"/>
    </source>
</evidence>
<evidence type="ECO:0000313" key="1">
    <source>
        <dbReference type="EMBL" id="KAK3679828.1"/>
    </source>
</evidence>
<dbReference type="Proteomes" id="UP001274830">
    <property type="component" value="Unassembled WGS sequence"/>
</dbReference>
<dbReference type="EMBL" id="JAUTXT010000001">
    <property type="protein sequence ID" value="KAK3679828.1"/>
    <property type="molecule type" value="Genomic_DNA"/>
</dbReference>
<dbReference type="AlphaFoldDB" id="A0AAE0WXJ8"/>
<name>A0AAE0WXJ8_9PEZI</name>